<feature type="transmembrane region" description="Helical" evidence="10">
    <location>
        <begin position="171"/>
        <end position="192"/>
    </location>
</feature>
<feature type="transmembrane region" description="Helical" evidence="10">
    <location>
        <begin position="369"/>
        <end position="391"/>
    </location>
</feature>
<dbReference type="GO" id="GO:0016020">
    <property type="term" value="C:membrane"/>
    <property type="evidence" value="ECO:0007669"/>
    <property type="project" value="UniProtKB-SubCell"/>
</dbReference>
<keyword evidence="9 10" id="KW-0472">Membrane</keyword>
<keyword evidence="3" id="KW-0633">Potassium transport</keyword>
<keyword evidence="4 10" id="KW-0812">Transmembrane</keyword>
<evidence type="ECO:0000256" key="9">
    <source>
        <dbReference type="ARBA" id="ARBA00023136"/>
    </source>
</evidence>
<evidence type="ECO:0000256" key="8">
    <source>
        <dbReference type="ARBA" id="ARBA00023065"/>
    </source>
</evidence>
<dbReference type="Pfam" id="PF02705">
    <property type="entry name" value="K_trans"/>
    <property type="match status" value="1"/>
</dbReference>
<reference evidence="13" key="1">
    <citation type="submission" date="2023-10" db="EMBL/GenBank/DDBJ databases">
        <title>Characterization and whole genome sequencing of a novel strain of Bergeyella porcorum QD2021 isolated from pig.</title>
        <authorList>
            <person name="Liu G."/>
            <person name="Chen C."/>
            <person name="Han X."/>
        </authorList>
    </citation>
    <scope>NUCLEOTIDE SEQUENCE</scope>
    <source>
        <strain evidence="13">QD2021</strain>
    </source>
</reference>
<comment type="subcellular location">
    <subcellularLocation>
        <location evidence="1">Membrane</location>
        <topology evidence="1">Multi-pass membrane protein</topology>
    </subcellularLocation>
</comment>
<feature type="transmembrane region" description="Helical" evidence="10">
    <location>
        <begin position="140"/>
        <end position="159"/>
    </location>
</feature>
<feature type="transmembrane region" description="Helical" evidence="10">
    <location>
        <begin position="247"/>
        <end position="269"/>
    </location>
</feature>
<feature type="transmembrane region" description="Helical" evidence="10">
    <location>
        <begin position="346"/>
        <end position="363"/>
    </location>
</feature>
<evidence type="ECO:0000256" key="3">
    <source>
        <dbReference type="ARBA" id="ARBA00022538"/>
    </source>
</evidence>
<dbReference type="InterPro" id="IPR053952">
    <property type="entry name" value="K_trans_C"/>
</dbReference>
<feature type="transmembrane region" description="Helical" evidence="10">
    <location>
        <begin position="204"/>
        <end position="226"/>
    </location>
</feature>
<dbReference type="AlphaFoldDB" id="A0AAU0F2H1"/>
<keyword evidence="14" id="KW-1185">Reference proteome</keyword>
<evidence type="ECO:0000256" key="10">
    <source>
        <dbReference type="SAM" id="Phobius"/>
    </source>
</evidence>
<evidence type="ECO:0000313" key="14">
    <source>
        <dbReference type="Proteomes" id="UP001432059"/>
    </source>
</evidence>
<evidence type="ECO:0000256" key="7">
    <source>
        <dbReference type="ARBA" id="ARBA00022989"/>
    </source>
</evidence>
<evidence type="ECO:0000313" key="13">
    <source>
        <dbReference type="EMBL" id="WOC52971.1"/>
    </source>
</evidence>
<feature type="transmembrane region" description="Helical" evidence="10">
    <location>
        <begin position="15"/>
        <end position="38"/>
    </location>
</feature>
<dbReference type="RefSeq" id="WP_327984279.1">
    <property type="nucleotide sequence ID" value="NZ_CP136426.1"/>
</dbReference>
<dbReference type="Proteomes" id="UP001432059">
    <property type="component" value="Chromosome"/>
</dbReference>
<keyword evidence="8" id="KW-0406">Ion transport</keyword>
<proteinExistence type="predicted"/>
<sequence>MDKKSVAHHFDVKKLSLVGILVSLGIVFGDIGTSPLYVMKAIISAFDAHSSLPFDEFVEGALSCVIWTLTLQTTVKYVWIALRADNKGEGGILALYSLIKKLKKPWLYLIAIVGASALIADGVITPSLTVMSAIEGLEIYNPHTPVVLITCVILFFIFFIQQFGTAFIGKFFGPVMLLWFLLLGGLGSYHLWGNLEILKSFNPYYAYNLITHSPSAIVIMGAVFLCTTGAEALYSDLGHCGVKNIRVSWFFVKTMLILNYLGQGAWLLEHYGKDSFVGLNPFFGIMPEWLVLPGIILATAAAIIASQALITGAFTIFSEAMSLNFWPNQQIDYPSGVKGQMYIPRVNWGLLLFCIIVVLYFQESSKMEAAYGLSITVTMFMTTILLTFWLIRKRVHGGLVFLFIGIYAVIELGFLSANIVKFFDGGWITVIIAGSIGISMYAWYNGRLIKNKFIKFIKLETYLPIIKEMKKDTTIPMYATNLAFLSRSKREDEVEAKIIYSILRKQPKRAEHYFILNIINQEDPYTFKYKVEEVLEGTVFRINFLLGYKIDRRINDYFDDVLRDLMASGVISDKSPHPSLQHFDILPDLKYIIIDNTYINDRLLMVKEKMILNAYHFVKYVGSDDFKAWGVSSHNTTVESAPIFDQTIATEKIERC</sequence>
<dbReference type="InterPro" id="IPR053951">
    <property type="entry name" value="K_trans_N"/>
</dbReference>
<feature type="transmembrane region" description="Helical" evidence="10">
    <location>
        <begin position="426"/>
        <end position="444"/>
    </location>
</feature>
<keyword evidence="5" id="KW-0769">Symport</keyword>
<keyword evidence="2" id="KW-0813">Transport</keyword>
<feature type="transmembrane region" description="Helical" evidence="10">
    <location>
        <begin position="106"/>
        <end position="128"/>
    </location>
</feature>
<evidence type="ECO:0000256" key="4">
    <source>
        <dbReference type="ARBA" id="ARBA00022692"/>
    </source>
</evidence>
<dbReference type="PANTHER" id="PTHR30540">
    <property type="entry name" value="OSMOTIC STRESS POTASSIUM TRANSPORTER"/>
    <property type="match status" value="1"/>
</dbReference>
<accession>A0AAU0F2H1</accession>
<evidence type="ECO:0000259" key="12">
    <source>
        <dbReference type="Pfam" id="PF22776"/>
    </source>
</evidence>
<dbReference type="GO" id="GO:0015079">
    <property type="term" value="F:potassium ion transmembrane transporter activity"/>
    <property type="evidence" value="ECO:0007669"/>
    <property type="project" value="InterPro"/>
</dbReference>
<dbReference type="PANTHER" id="PTHR30540:SF83">
    <property type="entry name" value="K+ POTASSIUM TRANSPORTER"/>
    <property type="match status" value="1"/>
</dbReference>
<keyword evidence="6" id="KW-0630">Potassium</keyword>
<evidence type="ECO:0000259" key="11">
    <source>
        <dbReference type="Pfam" id="PF02705"/>
    </source>
</evidence>
<organism evidence="13 14">
    <name type="scientific">Bergeyella porcorum</name>
    <dbReference type="NCBI Taxonomy" id="1735111"/>
    <lineage>
        <taxon>Bacteria</taxon>
        <taxon>Pseudomonadati</taxon>
        <taxon>Bacteroidota</taxon>
        <taxon>Flavobacteriia</taxon>
        <taxon>Flavobacteriales</taxon>
        <taxon>Weeksellaceae</taxon>
        <taxon>Bergeyella</taxon>
    </lineage>
</organism>
<name>A0AAU0F2H1_9FLAO</name>
<feature type="domain" description="K+ potassium transporter C-terminal" evidence="12">
    <location>
        <begin position="484"/>
        <end position="633"/>
    </location>
</feature>
<evidence type="ECO:0000256" key="5">
    <source>
        <dbReference type="ARBA" id="ARBA00022847"/>
    </source>
</evidence>
<evidence type="ECO:0000256" key="1">
    <source>
        <dbReference type="ARBA" id="ARBA00004141"/>
    </source>
</evidence>
<feature type="transmembrane region" description="Helical" evidence="10">
    <location>
        <begin position="398"/>
        <end position="420"/>
    </location>
</feature>
<gene>
    <name evidence="13" type="primary">kup</name>
    <name evidence="13" type="ORF">BPO_2324</name>
</gene>
<evidence type="ECO:0000256" key="6">
    <source>
        <dbReference type="ARBA" id="ARBA00022958"/>
    </source>
</evidence>
<feature type="domain" description="K+ potassium transporter integral membrane" evidence="11">
    <location>
        <begin position="20"/>
        <end position="454"/>
    </location>
</feature>
<keyword evidence="7 10" id="KW-1133">Transmembrane helix</keyword>
<dbReference type="KEGG" id="bpor:BPO_2324"/>
<feature type="transmembrane region" description="Helical" evidence="10">
    <location>
        <begin position="289"/>
        <end position="317"/>
    </location>
</feature>
<protein>
    <submittedName>
        <fullName evidence="13">KUP system potassium uptake protein</fullName>
    </submittedName>
</protein>
<evidence type="ECO:0000256" key="2">
    <source>
        <dbReference type="ARBA" id="ARBA00022448"/>
    </source>
</evidence>
<dbReference type="InterPro" id="IPR003855">
    <property type="entry name" value="K+_transporter"/>
</dbReference>
<dbReference type="Pfam" id="PF22776">
    <property type="entry name" value="K_trans_C"/>
    <property type="match status" value="1"/>
</dbReference>
<dbReference type="EMBL" id="CP136426">
    <property type="protein sequence ID" value="WOC52971.1"/>
    <property type="molecule type" value="Genomic_DNA"/>
</dbReference>
<dbReference type="GO" id="GO:0015293">
    <property type="term" value="F:symporter activity"/>
    <property type="evidence" value="ECO:0007669"/>
    <property type="project" value="UniProtKB-KW"/>
</dbReference>